<evidence type="ECO:0000313" key="2">
    <source>
        <dbReference type="EMBL" id="QXN75026.1"/>
    </source>
</evidence>
<reference evidence="2" key="1">
    <citation type="submission" date="2021-04" db="EMBL/GenBank/DDBJ databases">
        <title>Genomes of microviruses identified in yellow-bellied marmot fecal samples.</title>
        <authorList>
            <person name="Varsani A."/>
            <person name="Kraberger S."/>
            <person name="Chatterjee A."/>
            <person name="Richet C."/>
            <person name="Fontenele R.S."/>
            <person name="Schmidlin K."/>
            <person name="Blumstein D.T."/>
        </authorList>
    </citation>
    <scope>NUCLEOTIDE SEQUENCE</scope>
    <source>
        <strain evidence="2">Mar9</strain>
    </source>
</reference>
<dbReference type="EMBL" id="MZ089755">
    <property type="protein sequence ID" value="QXN75026.1"/>
    <property type="molecule type" value="Genomic_DNA"/>
</dbReference>
<organism evidence="2">
    <name type="scientific">Microvirus mar9</name>
    <dbReference type="NCBI Taxonomy" id="2851205"/>
    <lineage>
        <taxon>Viruses</taxon>
        <taxon>Monodnaviria</taxon>
        <taxon>Sangervirae</taxon>
        <taxon>Phixviricota</taxon>
        <taxon>Malgrandaviricetes</taxon>
        <taxon>Petitvirales</taxon>
        <taxon>Microviridae</taxon>
    </lineage>
</organism>
<dbReference type="InterPro" id="IPR056906">
    <property type="entry name" value="ORF2/G2P_dom"/>
</dbReference>
<dbReference type="Pfam" id="PF23343">
    <property type="entry name" value="REP_ORF2-G2P"/>
    <property type="match status" value="1"/>
</dbReference>
<name>A0A8F5RBP2_9VIRU</name>
<accession>A0A8F5RBP2</accession>
<proteinExistence type="predicted"/>
<feature type="domain" description="Replication-associated protein ORF2/G2P" evidence="1">
    <location>
        <begin position="107"/>
        <end position="221"/>
    </location>
</feature>
<evidence type="ECO:0000259" key="1">
    <source>
        <dbReference type="Pfam" id="PF23343"/>
    </source>
</evidence>
<sequence>MTKILCAVTVLLFLKISIKSHIILFPNPHILRVRFFFMLRRLYLIYLRQVTLSPKGCFMCLYPVTIYSKPEHLPLKVSCGKCLECMHQASTEWAFRILDECSLYEKNCFITLTYNNEHLPEYGEVSKREHQLFLKSLRKKISPVKIRFFVSGEYGKKRRRPHYHYIIFNWFPDDAFYFKTDDKGNDLYRSPLLESIWDKGFSSVGNVTYDTALYAAKYLQKYQFDRNTPKVLVGDPDTGCYEFRDMQKPFVLMSNRPGIGYDAIYNHYDALQTNRIYHNGKFTKVPRYYLKVMERDGIALDDFREKRSAYGAMRAGALTPATLYLKRRRAQEFFNNKVHVVKCP</sequence>
<protein>
    <submittedName>
        <fullName evidence="2">Replication initiator protein</fullName>
    </submittedName>
</protein>